<organism evidence="1 2">
    <name type="scientific">Araneus ventricosus</name>
    <name type="common">Orbweaver spider</name>
    <name type="synonym">Epeira ventricosa</name>
    <dbReference type="NCBI Taxonomy" id="182803"/>
    <lineage>
        <taxon>Eukaryota</taxon>
        <taxon>Metazoa</taxon>
        <taxon>Ecdysozoa</taxon>
        <taxon>Arthropoda</taxon>
        <taxon>Chelicerata</taxon>
        <taxon>Arachnida</taxon>
        <taxon>Araneae</taxon>
        <taxon>Araneomorphae</taxon>
        <taxon>Entelegynae</taxon>
        <taxon>Araneoidea</taxon>
        <taxon>Araneidae</taxon>
        <taxon>Araneus</taxon>
    </lineage>
</organism>
<dbReference type="Proteomes" id="UP000499080">
    <property type="component" value="Unassembled WGS sequence"/>
</dbReference>
<proteinExistence type="predicted"/>
<evidence type="ECO:0000313" key="2">
    <source>
        <dbReference type="Proteomes" id="UP000499080"/>
    </source>
</evidence>
<dbReference type="EMBL" id="BGPR01000041">
    <property type="protein sequence ID" value="GBL85029.1"/>
    <property type="molecule type" value="Genomic_DNA"/>
</dbReference>
<sequence>MIHLSLSHLWNTPPRPMVLSCASHRWYTPGEHVKKEKTSIPYMSPASETVRVSKEIHKHQLCEAYKPYAFPKKSTNTSYVKHIGQTTCSGMYINSTHVYSFKATHDYIARMNAITVIN</sequence>
<name>A0A4Y2B0R4_ARAVE</name>
<accession>A0A4Y2B0R4</accession>
<reference evidence="1 2" key="1">
    <citation type="journal article" date="2019" name="Sci. Rep.">
        <title>Orb-weaving spider Araneus ventricosus genome elucidates the spidroin gene catalogue.</title>
        <authorList>
            <person name="Kono N."/>
            <person name="Nakamura H."/>
            <person name="Ohtoshi R."/>
            <person name="Moran D.A.P."/>
            <person name="Shinohara A."/>
            <person name="Yoshida Y."/>
            <person name="Fujiwara M."/>
            <person name="Mori M."/>
            <person name="Tomita M."/>
            <person name="Arakawa K."/>
        </authorList>
    </citation>
    <scope>NUCLEOTIDE SEQUENCE [LARGE SCALE GENOMIC DNA]</scope>
</reference>
<dbReference type="AlphaFoldDB" id="A0A4Y2B0R4"/>
<protein>
    <submittedName>
        <fullName evidence="1">Uncharacterized protein</fullName>
    </submittedName>
</protein>
<evidence type="ECO:0000313" key="1">
    <source>
        <dbReference type="EMBL" id="GBL85029.1"/>
    </source>
</evidence>
<comment type="caution">
    <text evidence="1">The sequence shown here is derived from an EMBL/GenBank/DDBJ whole genome shotgun (WGS) entry which is preliminary data.</text>
</comment>
<gene>
    <name evidence="1" type="ORF">AVEN_221270_1</name>
</gene>
<keyword evidence="2" id="KW-1185">Reference proteome</keyword>